<evidence type="ECO:0000256" key="1">
    <source>
        <dbReference type="ARBA" id="ARBA00022722"/>
    </source>
</evidence>
<proteinExistence type="predicted"/>
<dbReference type="InterPro" id="IPR016191">
    <property type="entry name" value="Ribonuclease/ribotoxin"/>
</dbReference>
<evidence type="ECO:0000256" key="2">
    <source>
        <dbReference type="ARBA" id="ARBA00022801"/>
    </source>
</evidence>
<feature type="signal peptide" evidence="3">
    <location>
        <begin position="1"/>
        <end position="21"/>
    </location>
</feature>
<dbReference type="Pfam" id="PF00545">
    <property type="entry name" value="Ribonuclease"/>
    <property type="match status" value="1"/>
</dbReference>
<evidence type="ECO:0000256" key="3">
    <source>
        <dbReference type="SAM" id="SignalP"/>
    </source>
</evidence>
<organism evidence="4">
    <name type="scientific">Lysobacter firmicutimachus</name>
    <dbReference type="NCBI Taxonomy" id="1792846"/>
    <lineage>
        <taxon>Bacteria</taxon>
        <taxon>Pseudomonadati</taxon>
        <taxon>Pseudomonadota</taxon>
        <taxon>Gammaproteobacteria</taxon>
        <taxon>Lysobacterales</taxon>
        <taxon>Lysobacteraceae</taxon>
        <taxon>Lysobacter</taxon>
    </lineage>
</organism>
<dbReference type="EMBL" id="CP159925">
    <property type="protein sequence ID" value="XCO73465.1"/>
    <property type="molecule type" value="Genomic_DNA"/>
</dbReference>
<accession>A0AAU8MN25</accession>
<dbReference type="RefSeq" id="WP_363796446.1">
    <property type="nucleotide sequence ID" value="NZ_CP159925.1"/>
</dbReference>
<dbReference type="GO" id="GO:0016787">
    <property type="term" value="F:hydrolase activity"/>
    <property type="evidence" value="ECO:0007669"/>
    <property type="project" value="UniProtKB-KW"/>
</dbReference>
<protein>
    <submittedName>
        <fullName evidence="4">Ribonuclease domain-containing protein</fullName>
    </submittedName>
</protein>
<gene>
    <name evidence="4" type="ORF">ABU614_13780</name>
</gene>
<name>A0AAU8MN25_9GAMM</name>
<evidence type="ECO:0000313" key="4">
    <source>
        <dbReference type="EMBL" id="XCO73465.1"/>
    </source>
</evidence>
<reference evidence="4" key="1">
    <citation type="submission" date="2024-06" db="EMBL/GenBank/DDBJ databases">
        <authorList>
            <person name="Li S."/>
        </authorList>
    </citation>
    <scope>NUCLEOTIDE SEQUENCE</scope>
    <source>
        <strain evidence="4">SR10</strain>
    </source>
</reference>
<feature type="chain" id="PRO_5043717373" evidence="3">
    <location>
        <begin position="22"/>
        <end position="131"/>
    </location>
</feature>
<sequence length="131" mass="14551">MNAKLATPVLLAVLAAAPALAQADAAKPPVCRSLPPDIKEAMRNMSYCITNPNPIPECARAGMDVQVYNNDPAKLPRAARGQQYWEGKIRKDDGAAGERRLVYLVTMGERKNVVAMRYYTPDHYRTFCEIQ</sequence>
<keyword evidence="1" id="KW-0540">Nuclease</keyword>
<keyword evidence="2" id="KW-0378">Hydrolase</keyword>
<dbReference type="InterPro" id="IPR000026">
    <property type="entry name" value="N1-like"/>
</dbReference>
<keyword evidence="3" id="KW-0732">Signal</keyword>
<dbReference type="SUPFAM" id="SSF53933">
    <property type="entry name" value="Microbial ribonucleases"/>
    <property type="match status" value="1"/>
</dbReference>
<dbReference type="Gene3D" id="3.10.450.30">
    <property type="entry name" value="Microbial ribonucleases"/>
    <property type="match status" value="1"/>
</dbReference>
<dbReference type="AlphaFoldDB" id="A0AAU8MN25"/>
<dbReference type="GO" id="GO:0003723">
    <property type="term" value="F:RNA binding"/>
    <property type="evidence" value="ECO:0007669"/>
    <property type="project" value="InterPro"/>
</dbReference>
<dbReference type="GO" id="GO:0004521">
    <property type="term" value="F:RNA endonuclease activity"/>
    <property type="evidence" value="ECO:0007669"/>
    <property type="project" value="InterPro"/>
</dbReference>